<feature type="non-terminal residue" evidence="2">
    <location>
        <position position="1"/>
    </location>
</feature>
<feature type="domain" description="RNase H type-1" evidence="1">
    <location>
        <begin position="30"/>
        <end position="87"/>
    </location>
</feature>
<evidence type="ECO:0000313" key="3">
    <source>
        <dbReference type="Proteomes" id="UP000030687"/>
    </source>
</evidence>
<dbReference type="Proteomes" id="UP000030687">
    <property type="component" value="Unassembled WGS sequence"/>
</dbReference>
<dbReference type="Pfam" id="PF13456">
    <property type="entry name" value="RVT_3"/>
    <property type="match status" value="1"/>
</dbReference>
<sequence>LDIWHPLDLPWYKLNIDAVVDMEVNFPRLESIIKNYRGAIMTIATSKKPCLGDMEIAETYAILEGIKLAADVALSLLLIESNSKNVAYTPRSCNLVAHGLEKMALSSSEPQVWIKEVPTEIENLL</sequence>
<organism evidence="2 3">
    <name type="scientific">Citrus clementina</name>
    <name type="common">Clementine</name>
    <name type="synonym">Citrus deliciosa x Citrus sinensis</name>
    <dbReference type="NCBI Taxonomy" id="85681"/>
    <lineage>
        <taxon>Eukaryota</taxon>
        <taxon>Viridiplantae</taxon>
        <taxon>Streptophyta</taxon>
        <taxon>Embryophyta</taxon>
        <taxon>Tracheophyta</taxon>
        <taxon>Spermatophyta</taxon>
        <taxon>Magnoliopsida</taxon>
        <taxon>eudicotyledons</taxon>
        <taxon>Gunneridae</taxon>
        <taxon>Pentapetalae</taxon>
        <taxon>rosids</taxon>
        <taxon>malvids</taxon>
        <taxon>Sapindales</taxon>
        <taxon>Rutaceae</taxon>
        <taxon>Aurantioideae</taxon>
        <taxon>Citrus</taxon>
    </lineage>
</organism>
<dbReference type="InterPro" id="IPR052929">
    <property type="entry name" value="RNase_H-like_EbsB-rel"/>
</dbReference>
<dbReference type="InParanoid" id="V4SVT4"/>
<evidence type="ECO:0000313" key="2">
    <source>
        <dbReference type="EMBL" id="ESR41266.1"/>
    </source>
</evidence>
<dbReference type="PANTHER" id="PTHR47074">
    <property type="entry name" value="BNAC02G40300D PROTEIN"/>
    <property type="match status" value="1"/>
</dbReference>
<dbReference type="InterPro" id="IPR002156">
    <property type="entry name" value="RNaseH_domain"/>
</dbReference>
<dbReference type="KEGG" id="cic:CICLE_v10027237mg"/>
<dbReference type="AlphaFoldDB" id="V4SVT4"/>
<dbReference type="GO" id="GO:0004523">
    <property type="term" value="F:RNA-DNA hybrid ribonuclease activity"/>
    <property type="evidence" value="ECO:0007669"/>
    <property type="project" value="InterPro"/>
</dbReference>
<evidence type="ECO:0000259" key="1">
    <source>
        <dbReference type="Pfam" id="PF13456"/>
    </source>
</evidence>
<dbReference type="EMBL" id="KI536925">
    <property type="protein sequence ID" value="ESR41266.1"/>
    <property type="molecule type" value="Genomic_DNA"/>
</dbReference>
<dbReference type="PANTHER" id="PTHR47074:SF11">
    <property type="entry name" value="REVERSE TRANSCRIPTASE-LIKE PROTEIN"/>
    <property type="match status" value="1"/>
</dbReference>
<dbReference type="Gramene" id="ESR41266">
    <property type="protein sequence ID" value="ESR41266"/>
    <property type="gene ID" value="CICLE_v10027237mg"/>
</dbReference>
<gene>
    <name evidence="2" type="ORF">CICLE_v10027237mg</name>
</gene>
<protein>
    <recommendedName>
        <fullName evidence="1">RNase H type-1 domain-containing protein</fullName>
    </recommendedName>
</protein>
<proteinExistence type="predicted"/>
<accession>V4SVT4</accession>
<keyword evidence="3" id="KW-1185">Reference proteome</keyword>
<name>V4SVT4_CITCL</name>
<dbReference type="GO" id="GO:0003676">
    <property type="term" value="F:nucleic acid binding"/>
    <property type="evidence" value="ECO:0007669"/>
    <property type="project" value="InterPro"/>
</dbReference>
<reference evidence="2 3" key="1">
    <citation type="submission" date="2013-10" db="EMBL/GenBank/DDBJ databases">
        <authorList>
            <consortium name="International Citrus Genome Consortium"/>
            <person name="Jenkins J."/>
            <person name="Schmutz J."/>
            <person name="Prochnik S."/>
            <person name="Rokhsar D."/>
            <person name="Gmitter F."/>
            <person name="Ollitrault P."/>
            <person name="Machado M."/>
            <person name="Talon M."/>
            <person name="Wincker P."/>
            <person name="Jaillon O."/>
            <person name="Morgante M."/>
        </authorList>
    </citation>
    <scope>NUCLEOTIDE SEQUENCE</scope>
    <source>
        <strain evidence="3">cv. Clemenules</strain>
    </source>
</reference>